<dbReference type="InterPro" id="IPR009495">
    <property type="entry name" value="NrsF"/>
</dbReference>
<accession>A0A6J5D817</accession>
<evidence type="ECO:0000256" key="1">
    <source>
        <dbReference type="SAM" id="Phobius"/>
    </source>
</evidence>
<protein>
    <submittedName>
        <fullName evidence="2">Putative transmembrane protein</fullName>
    </submittedName>
</protein>
<feature type="transmembrane region" description="Helical" evidence="1">
    <location>
        <begin position="90"/>
        <end position="113"/>
    </location>
</feature>
<keyword evidence="3" id="KW-1185">Reference proteome</keyword>
<feature type="transmembrane region" description="Helical" evidence="1">
    <location>
        <begin position="157"/>
        <end position="179"/>
    </location>
</feature>
<evidence type="ECO:0000313" key="2">
    <source>
        <dbReference type="EMBL" id="VWB20520.1"/>
    </source>
</evidence>
<gene>
    <name evidence="2" type="ORF">BPA30113_00671</name>
</gene>
<dbReference type="EMBL" id="CABVQD010000001">
    <property type="protein sequence ID" value="VWB20520.1"/>
    <property type="molecule type" value="Genomic_DNA"/>
</dbReference>
<reference evidence="2 3" key="1">
    <citation type="submission" date="2019-09" db="EMBL/GenBank/DDBJ databases">
        <authorList>
            <person name="Depoorter E."/>
        </authorList>
    </citation>
    <scope>NUCLEOTIDE SEQUENCE [LARGE SCALE GENOMIC DNA]</scope>
    <source>
        <strain evidence="2">LMG 30113</strain>
    </source>
</reference>
<feature type="transmembrane region" description="Helical" evidence="1">
    <location>
        <begin position="26"/>
        <end position="47"/>
    </location>
</feature>
<dbReference type="Pfam" id="PF06532">
    <property type="entry name" value="NrsF"/>
    <property type="match status" value="1"/>
</dbReference>
<feature type="transmembrane region" description="Helical" evidence="1">
    <location>
        <begin position="185"/>
        <end position="204"/>
    </location>
</feature>
<feature type="transmembrane region" description="Helical" evidence="1">
    <location>
        <begin position="59"/>
        <end position="78"/>
    </location>
</feature>
<dbReference type="AlphaFoldDB" id="A0A6J5D817"/>
<evidence type="ECO:0000313" key="3">
    <source>
        <dbReference type="Proteomes" id="UP000494330"/>
    </source>
</evidence>
<keyword evidence="1" id="KW-0472">Membrane</keyword>
<name>A0A6J5D817_9BURK</name>
<dbReference type="Proteomes" id="UP000494330">
    <property type="component" value="Unassembled WGS sequence"/>
</dbReference>
<keyword evidence="1 2" id="KW-0812">Transmembrane</keyword>
<keyword evidence="1" id="KW-1133">Transmembrane helix</keyword>
<organism evidence="2 3">
    <name type="scientific">Burkholderia paludis</name>
    <dbReference type="NCBI Taxonomy" id="1506587"/>
    <lineage>
        <taxon>Bacteria</taxon>
        <taxon>Pseudomonadati</taxon>
        <taxon>Pseudomonadota</taxon>
        <taxon>Betaproteobacteria</taxon>
        <taxon>Burkholderiales</taxon>
        <taxon>Burkholderiaceae</taxon>
        <taxon>Burkholderia</taxon>
        <taxon>Burkholderia cepacia complex</taxon>
    </lineage>
</organism>
<proteinExistence type="predicted"/>
<sequence length="234" mass="24585">MKTRDLVTRLAADLKPVEPGAVSQRLYRALVVGFSGSTALLVALYGIRSDMPQLILTTMFWARLAFPLAVVFSATRLAERLGRPGAQLSPAGLATALPVAAMLLATGGVLIATPSGYRLQLVLGTTWRTTVADVVLLSLPPLAAALHAMKRLAPTRLVLAGAGAGLLAGAQALIVYSLYCAEMSIPFWGVWYVLSLMLTVALGATSAPNAAGNTIPSRYQTLQNAGLISGQWKE</sequence>